<dbReference type="InterPro" id="IPR036291">
    <property type="entry name" value="NAD(P)-bd_dom_sf"/>
</dbReference>
<evidence type="ECO:0000256" key="1">
    <source>
        <dbReference type="ARBA" id="ARBA00006484"/>
    </source>
</evidence>
<dbReference type="InterPro" id="IPR020904">
    <property type="entry name" value="Sc_DH/Rdtase_CS"/>
</dbReference>
<name>A0A381ZZT9_9ZZZZ</name>
<dbReference type="InterPro" id="IPR051122">
    <property type="entry name" value="SDR_DHRS6-like"/>
</dbReference>
<dbReference type="Gene3D" id="3.40.50.720">
    <property type="entry name" value="NAD(P)-binding Rossmann-like Domain"/>
    <property type="match status" value="1"/>
</dbReference>
<comment type="similarity">
    <text evidence="1">Belongs to the short-chain dehydrogenases/reductases (SDR) family.</text>
</comment>
<proteinExistence type="inferred from homology"/>
<dbReference type="SUPFAM" id="SSF51735">
    <property type="entry name" value="NAD(P)-binding Rossmann-fold domains"/>
    <property type="match status" value="1"/>
</dbReference>
<sequence>MKTLVITGASSGIGLETAKVFQNEDYSIVNLSRKKIPLDGSTHLETDLSDSKALEINLHKAVNLVKDSDQICLVHNASNMASDNVEEIDADQMRGVFEVNLVAPAILNRALLPLMNAGSSIIYIGSTLSEKAVPHMASYVTSKHAMVGLMRSTCQDLFGKFVHTVCVCPGATRTEMLMKYVGGDESALKLMAKTLSEQRLIEPVEIARTILFCAQNSVVNGSVIHANLGILET</sequence>
<dbReference type="Pfam" id="PF00106">
    <property type="entry name" value="adh_short"/>
    <property type="match status" value="1"/>
</dbReference>
<dbReference type="InterPro" id="IPR002347">
    <property type="entry name" value="SDR_fam"/>
</dbReference>
<dbReference type="PRINTS" id="PR00081">
    <property type="entry name" value="GDHRDH"/>
</dbReference>
<evidence type="ECO:0000313" key="3">
    <source>
        <dbReference type="EMBL" id="SVA94659.1"/>
    </source>
</evidence>
<evidence type="ECO:0000256" key="2">
    <source>
        <dbReference type="ARBA" id="ARBA00023002"/>
    </source>
</evidence>
<dbReference type="PANTHER" id="PTHR43477">
    <property type="entry name" value="DIHYDROANTICAPSIN 7-DEHYDROGENASE"/>
    <property type="match status" value="1"/>
</dbReference>
<keyword evidence="2" id="KW-0560">Oxidoreductase</keyword>
<gene>
    <name evidence="3" type="ORF">METZ01_LOCUS147513</name>
</gene>
<evidence type="ECO:0008006" key="4">
    <source>
        <dbReference type="Google" id="ProtNLM"/>
    </source>
</evidence>
<dbReference type="GO" id="GO:0016491">
    <property type="term" value="F:oxidoreductase activity"/>
    <property type="evidence" value="ECO:0007669"/>
    <property type="project" value="UniProtKB-KW"/>
</dbReference>
<protein>
    <recommendedName>
        <fullName evidence="4">Short-chain dehydrogenase</fullName>
    </recommendedName>
</protein>
<dbReference type="CDD" id="cd05233">
    <property type="entry name" value="SDR_c"/>
    <property type="match status" value="1"/>
</dbReference>
<accession>A0A381ZZT9</accession>
<reference evidence="3" key="1">
    <citation type="submission" date="2018-05" db="EMBL/GenBank/DDBJ databases">
        <authorList>
            <person name="Lanie J.A."/>
            <person name="Ng W.-L."/>
            <person name="Kazmierczak K.M."/>
            <person name="Andrzejewski T.M."/>
            <person name="Davidsen T.M."/>
            <person name="Wayne K.J."/>
            <person name="Tettelin H."/>
            <person name="Glass J.I."/>
            <person name="Rusch D."/>
            <person name="Podicherti R."/>
            <person name="Tsui H.-C.T."/>
            <person name="Winkler M.E."/>
        </authorList>
    </citation>
    <scope>NUCLEOTIDE SEQUENCE</scope>
</reference>
<dbReference type="AlphaFoldDB" id="A0A381ZZT9"/>
<dbReference type="PROSITE" id="PS00061">
    <property type="entry name" value="ADH_SHORT"/>
    <property type="match status" value="1"/>
</dbReference>
<dbReference type="PANTHER" id="PTHR43477:SF1">
    <property type="entry name" value="DIHYDROANTICAPSIN 7-DEHYDROGENASE"/>
    <property type="match status" value="1"/>
</dbReference>
<organism evidence="3">
    <name type="scientific">marine metagenome</name>
    <dbReference type="NCBI Taxonomy" id="408172"/>
    <lineage>
        <taxon>unclassified sequences</taxon>
        <taxon>metagenomes</taxon>
        <taxon>ecological metagenomes</taxon>
    </lineage>
</organism>
<dbReference type="EMBL" id="UINC01023292">
    <property type="protein sequence ID" value="SVA94659.1"/>
    <property type="molecule type" value="Genomic_DNA"/>
</dbReference>